<protein>
    <submittedName>
        <fullName evidence="1">Uncharacterized protein</fullName>
    </submittedName>
</protein>
<reference evidence="1 2" key="1">
    <citation type="journal article" date="2020" name="Microorganisms">
        <title>Reliable Identification of Environmental Pseudomonas Isolates Using the rpoD Gene.</title>
        <authorList>
            <consortium name="The Broad Institute Genome Sequencing Platform"/>
            <person name="Girard L."/>
            <person name="Lood C."/>
            <person name="Rokni-Zadeh H."/>
            <person name="van Noort V."/>
            <person name="Lavigne R."/>
            <person name="De Mot R."/>
        </authorList>
    </citation>
    <scope>NUCLEOTIDE SEQUENCE [LARGE SCALE GENOMIC DNA]</scope>
    <source>
        <strain evidence="1 2">RW9S1A</strain>
    </source>
</reference>
<dbReference type="KEGG" id="pxn:HU772_022590"/>
<dbReference type="Proteomes" id="UP000633418">
    <property type="component" value="Chromosome"/>
</dbReference>
<keyword evidence="2" id="KW-1185">Reference proteome</keyword>
<dbReference type="AlphaFoldDB" id="A0A9E6TX51"/>
<sequence>MHREAGVVAGLEQREVIMAARHFPGEEITRGLELADIADTDAARLQEKIPTKDQELDGGLFVDVAGLMAF</sequence>
<reference evidence="1 2" key="2">
    <citation type="journal article" date="2021" name="Microorganisms">
        <title>The Ever-Expanding Pseudomonas Genus: Description of 43 New Species and Partition of the Pseudomonas putida Group.</title>
        <authorList>
            <person name="Girard L."/>
            <person name="Lood C."/>
            <person name="Hofte M."/>
            <person name="Vandamme P."/>
            <person name="Rokni-Zadeh H."/>
            <person name="van Noort V."/>
            <person name="Lavigne R."/>
            <person name="De Mot R."/>
        </authorList>
    </citation>
    <scope>NUCLEOTIDE SEQUENCE [LARGE SCALE GENOMIC DNA]</scope>
    <source>
        <strain evidence="1 2">RW9S1A</strain>
    </source>
</reference>
<proteinExistence type="predicted"/>
<evidence type="ECO:0000313" key="2">
    <source>
        <dbReference type="Proteomes" id="UP000633418"/>
    </source>
</evidence>
<dbReference type="EMBL" id="CP077095">
    <property type="protein sequence ID" value="QXI38079.1"/>
    <property type="molecule type" value="Genomic_DNA"/>
</dbReference>
<accession>A0A9E6TX51</accession>
<gene>
    <name evidence="1" type="ORF">HU772_022590</name>
</gene>
<name>A0A9E6TX51_9PSED</name>
<organism evidence="1 2">
    <name type="scientific">Pseudomonas xantholysinigenes</name>
    <dbReference type="NCBI Taxonomy" id="2745490"/>
    <lineage>
        <taxon>Bacteria</taxon>
        <taxon>Pseudomonadati</taxon>
        <taxon>Pseudomonadota</taxon>
        <taxon>Gammaproteobacteria</taxon>
        <taxon>Pseudomonadales</taxon>
        <taxon>Pseudomonadaceae</taxon>
        <taxon>Pseudomonas</taxon>
    </lineage>
</organism>
<evidence type="ECO:0000313" key="1">
    <source>
        <dbReference type="EMBL" id="QXI38079.1"/>
    </source>
</evidence>